<feature type="domain" description="SH3" evidence="3">
    <location>
        <begin position="17"/>
        <end position="78"/>
    </location>
</feature>
<dbReference type="CDD" id="cd11845">
    <property type="entry name" value="SH3_Src_like"/>
    <property type="match status" value="1"/>
</dbReference>
<gene>
    <name evidence="4" type="primary">CSON014214</name>
</gene>
<sequence>MKLGIHVYFKNYITLNQSKRIFFAIHDYQSTSREDISFVKGDRLVILDDSDDDWWRVRNLRTRSKGLIPKYFVVPEGSLDSPLLSPLSKNIN</sequence>
<evidence type="ECO:0000256" key="1">
    <source>
        <dbReference type="ARBA" id="ARBA00022443"/>
    </source>
</evidence>
<dbReference type="SMART" id="SM00326">
    <property type="entry name" value="SH3"/>
    <property type="match status" value="1"/>
</dbReference>
<accession>A0A336MCS7</accession>
<dbReference type="EMBL" id="UFQT01000776">
    <property type="protein sequence ID" value="SSX27151.1"/>
    <property type="molecule type" value="Genomic_DNA"/>
</dbReference>
<evidence type="ECO:0000313" key="4">
    <source>
        <dbReference type="EMBL" id="SSX27151.1"/>
    </source>
</evidence>
<proteinExistence type="predicted"/>
<protein>
    <submittedName>
        <fullName evidence="4">CSON014214 protein</fullName>
    </submittedName>
</protein>
<keyword evidence="1 2" id="KW-0728">SH3 domain</keyword>
<organism evidence="4">
    <name type="scientific">Culicoides sonorensis</name>
    <name type="common">Biting midge</name>
    <dbReference type="NCBI Taxonomy" id="179676"/>
    <lineage>
        <taxon>Eukaryota</taxon>
        <taxon>Metazoa</taxon>
        <taxon>Ecdysozoa</taxon>
        <taxon>Arthropoda</taxon>
        <taxon>Hexapoda</taxon>
        <taxon>Insecta</taxon>
        <taxon>Pterygota</taxon>
        <taxon>Neoptera</taxon>
        <taxon>Endopterygota</taxon>
        <taxon>Diptera</taxon>
        <taxon>Nematocera</taxon>
        <taxon>Chironomoidea</taxon>
        <taxon>Ceratopogonidae</taxon>
        <taxon>Ceratopogoninae</taxon>
        <taxon>Culicoides</taxon>
        <taxon>Monoculicoides</taxon>
    </lineage>
</organism>
<dbReference type="PRINTS" id="PR00452">
    <property type="entry name" value="SH3DOMAIN"/>
</dbReference>
<dbReference type="VEuPathDB" id="VectorBase:CSON014214"/>
<dbReference type="AlphaFoldDB" id="A0A336MCS7"/>
<dbReference type="Gene3D" id="2.30.30.40">
    <property type="entry name" value="SH3 Domains"/>
    <property type="match status" value="1"/>
</dbReference>
<evidence type="ECO:0000256" key="2">
    <source>
        <dbReference type="PROSITE-ProRule" id="PRU00192"/>
    </source>
</evidence>
<name>A0A336MCS7_CULSO</name>
<dbReference type="OMA" id="RIFFAIH"/>
<dbReference type="InterPro" id="IPR036028">
    <property type="entry name" value="SH3-like_dom_sf"/>
</dbReference>
<dbReference type="SUPFAM" id="SSF50044">
    <property type="entry name" value="SH3-domain"/>
    <property type="match status" value="1"/>
</dbReference>
<evidence type="ECO:0000259" key="3">
    <source>
        <dbReference type="PROSITE" id="PS50002"/>
    </source>
</evidence>
<dbReference type="InterPro" id="IPR001452">
    <property type="entry name" value="SH3_domain"/>
</dbReference>
<reference evidence="4" key="1">
    <citation type="submission" date="2018-07" db="EMBL/GenBank/DDBJ databases">
        <authorList>
            <person name="Quirk P.G."/>
            <person name="Krulwich T.A."/>
        </authorList>
    </citation>
    <scope>NUCLEOTIDE SEQUENCE</scope>
</reference>
<dbReference type="Pfam" id="PF00018">
    <property type="entry name" value="SH3_1"/>
    <property type="match status" value="1"/>
</dbReference>
<dbReference type="PROSITE" id="PS50002">
    <property type="entry name" value="SH3"/>
    <property type="match status" value="1"/>
</dbReference>